<name>A0AA39JMW7_ARMTA</name>
<feature type="compositionally biased region" description="Low complexity" evidence="1">
    <location>
        <begin position="390"/>
        <end position="403"/>
    </location>
</feature>
<dbReference type="InterPro" id="IPR058933">
    <property type="entry name" value="YMC020W-like_ab_hydrolase"/>
</dbReference>
<feature type="compositionally biased region" description="Polar residues" evidence="1">
    <location>
        <begin position="310"/>
        <end position="320"/>
    </location>
</feature>
<dbReference type="RefSeq" id="XP_060325049.1">
    <property type="nucleotide sequence ID" value="XM_060474448.1"/>
</dbReference>
<feature type="compositionally biased region" description="Low complexity" evidence="1">
    <location>
        <begin position="268"/>
        <end position="281"/>
    </location>
</feature>
<feature type="compositionally biased region" description="Low complexity" evidence="1">
    <location>
        <begin position="692"/>
        <end position="717"/>
    </location>
</feature>
<dbReference type="GeneID" id="85357996"/>
<evidence type="ECO:0000259" key="2">
    <source>
        <dbReference type="Pfam" id="PF26147"/>
    </source>
</evidence>
<dbReference type="PANTHER" id="PTHR47349">
    <property type="entry name" value="CHROMOSOME 8, WHOLE GENOME SHOTGUN SEQUENCE"/>
    <property type="match status" value="1"/>
</dbReference>
<feature type="compositionally biased region" description="Basic and acidic residues" evidence="1">
    <location>
        <begin position="235"/>
        <end position="264"/>
    </location>
</feature>
<feature type="region of interest" description="Disordered" evidence="1">
    <location>
        <begin position="367"/>
        <end position="403"/>
    </location>
</feature>
<sequence length="1186" mass="127839">MSSRRSSHSTRTRTSSIARPPSWRTLSLSKGTAAARVSLIHAEPERGHGAFGSAIDGLPSSPKRNARLSRDIGADVAGPSGLSYEQKNSLSTPQESNTEEMKATVPTNSVTSIPSTSTTVTPPIVSGNDQTPPPAVSVEKDTPTSTPGTNPDARLEDTPEPHARNDDTPPEVITTVPAPAQSVGTIPFPTKPSSPPRTSWFGSLGRSRGREKAKESRVFVESSLREASSGIDEDTVMRDSSHEEPQNCDVKDALEPPKTGEDKPQPLTVPEVEPSTVTTPSLPQPTPSQPVDTPTTSRRSWFGAPDVPALSTSPLRSPESTPKRPRVESVSDGKRARLDSLNPSSSRFTISIPLLGRPKVPLEEAMASAPAVMDSHPQSDESNGTDTESTITADTDITMTATTPETTIATNEESPEKAPMVEIVKEEIVVKASGTEEVGNRTSWWDYVGWGGSVRSTAVPVQTEEASSTVDTVPAEETPPVPTTDTSPVVEAPMPQDTTPIEESVTEEARKLKPSSSSLFSSDTRASWYTPWAWYYYSTTTESASTGMTPSEMVKEEALARDSVESTEVVMTDADDGKKEIREEEVNPITSTITTNRSGWAAFFLLCCRIEDVKPSGEMEVMDIDEDDSPSNSEAKQEDVQKSGLADKSNVGSPPSSPTRTKGKDGESKREIPQLIISEDVKSKAAKRKSSGSRPPSVSSSKPPSTKSGASTPPTASKKTSGATTPPKKPVAPRTPPPPNLVLPSWRDTFHSAPRNVIPVSPQSSSRLGGSTDGGKGKERDTGADVGIGLPRAWDVLQGQTSPSDAGMGDVLRGCKRVVVIGIHGWFPGAIMRTVLGEPTGTSPKFVSMTLQALDEFQARHDVKLEKVTGIPLEGEGTIGGRVDKLYTSLTSNAEWMNDLHECDALIVSTHSQGSVVSTHLLDRLLREGHLVASFTPGEQEPLSPGVEPGLVAGRKKQRICCLALCGIHLGPLRYLSTSSLFQPYFQYFESEAARELFEFQVWCSAFMIVYTKVVYIASLNDQVVPLYSGLFTNVKHPLILRAVYIDGDAYHSSDFLSNLLVLLLRILNTGLSDSGLIAHLSEATAGSLNGVGLAVNYLFLADDGTDTNQVELKLDDFNAATEQNDYEIPWSLRDLIADPSVQRLFEGEFLSLRDAFKEWHPKTTILRDVKRKLAPITRMKGSIKL</sequence>
<feature type="compositionally biased region" description="Polar residues" evidence="1">
    <location>
        <begin position="650"/>
        <end position="660"/>
    </location>
</feature>
<feature type="domain" description="YMC020W-like alpha/beta hydrolase" evidence="2">
    <location>
        <begin position="815"/>
        <end position="931"/>
    </location>
</feature>
<feature type="compositionally biased region" description="Basic and acidic residues" evidence="1">
    <location>
        <begin position="153"/>
        <end position="167"/>
    </location>
</feature>
<feature type="compositionally biased region" description="Basic and acidic residues" evidence="1">
    <location>
        <begin position="208"/>
        <end position="218"/>
    </location>
</feature>
<dbReference type="PANTHER" id="PTHR47349:SF1">
    <property type="entry name" value="AER328WP"/>
    <property type="match status" value="1"/>
</dbReference>
<dbReference type="InterPro" id="IPR058934">
    <property type="entry name" value="YMC020W-like"/>
</dbReference>
<feature type="region of interest" description="Disordered" evidence="1">
    <location>
        <begin position="44"/>
        <end position="350"/>
    </location>
</feature>
<feature type="compositionally biased region" description="Basic residues" evidence="1">
    <location>
        <begin position="1"/>
        <end position="11"/>
    </location>
</feature>
<feature type="region of interest" description="Disordered" evidence="1">
    <location>
        <begin position="1"/>
        <end position="27"/>
    </location>
</feature>
<keyword evidence="4" id="KW-1185">Reference proteome</keyword>
<feature type="compositionally biased region" description="Pro residues" evidence="1">
    <location>
        <begin position="727"/>
        <end position="741"/>
    </location>
</feature>
<feature type="compositionally biased region" description="Basic and acidic residues" evidence="1">
    <location>
        <begin position="321"/>
        <end position="338"/>
    </location>
</feature>
<evidence type="ECO:0000313" key="4">
    <source>
        <dbReference type="Proteomes" id="UP001175211"/>
    </source>
</evidence>
<evidence type="ECO:0000256" key="1">
    <source>
        <dbReference type="SAM" id="MobiDB-lite"/>
    </source>
</evidence>
<gene>
    <name evidence="3" type="ORF">EV420DRAFT_1575030</name>
</gene>
<feature type="region of interest" description="Disordered" evidence="1">
    <location>
        <begin position="622"/>
        <end position="782"/>
    </location>
</feature>
<feature type="compositionally biased region" description="Polar residues" evidence="1">
    <location>
        <begin position="83"/>
        <end position="96"/>
    </location>
</feature>
<dbReference type="Proteomes" id="UP001175211">
    <property type="component" value="Unassembled WGS sequence"/>
</dbReference>
<feature type="compositionally biased region" description="Low complexity" evidence="1">
    <location>
        <begin position="104"/>
        <end position="126"/>
    </location>
</feature>
<feature type="region of interest" description="Disordered" evidence="1">
    <location>
        <begin position="463"/>
        <end position="510"/>
    </location>
</feature>
<proteinExistence type="predicted"/>
<protein>
    <recommendedName>
        <fullName evidence="2">YMC020W-like alpha/beta hydrolase domain-containing protein</fullName>
    </recommendedName>
</protein>
<reference evidence="3" key="1">
    <citation type="submission" date="2023-06" db="EMBL/GenBank/DDBJ databases">
        <authorList>
            <consortium name="Lawrence Berkeley National Laboratory"/>
            <person name="Ahrendt S."/>
            <person name="Sahu N."/>
            <person name="Indic B."/>
            <person name="Wong-Bajracharya J."/>
            <person name="Merenyi Z."/>
            <person name="Ke H.-M."/>
            <person name="Monk M."/>
            <person name="Kocsube S."/>
            <person name="Drula E."/>
            <person name="Lipzen A."/>
            <person name="Balint B."/>
            <person name="Henrissat B."/>
            <person name="Andreopoulos B."/>
            <person name="Martin F.M."/>
            <person name="Harder C.B."/>
            <person name="Rigling D."/>
            <person name="Ford K.L."/>
            <person name="Foster G.D."/>
            <person name="Pangilinan J."/>
            <person name="Papanicolaou A."/>
            <person name="Barry K."/>
            <person name="LaButti K."/>
            <person name="Viragh M."/>
            <person name="Koriabine M."/>
            <person name="Yan M."/>
            <person name="Riley R."/>
            <person name="Champramary S."/>
            <person name="Plett K.L."/>
            <person name="Tsai I.J."/>
            <person name="Slot J."/>
            <person name="Sipos G."/>
            <person name="Plett J."/>
            <person name="Nagy L.G."/>
            <person name="Grigoriev I.V."/>
        </authorList>
    </citation>
    <scope>NUCLEOTIDE SEQUENCE</scope>
    <source>
        <strain evidence="3">CCBAS 213</strain>
    </source>
</reference>
<feature type="compositionally biased region" description="Basic and acidic residues" evidence="1">
    <location>
        <begin position="662"/>
        <end position="672"/>
    </location>
</feature>
<feature type="compositionally biased region" description="Polar residues" evidence="1">
    <location>
        <begin position="380"/>
        <end position="389"/>
    </location>
</feature>
<comment type="caution">
    <text evidence="3">The sequence shown here is derived from an EMBL/GenBank/DDBJ whole genome shotgun (WGS) entry which is preliminary data.</text>
</comment>
<dbReference type="Pfam" id="PF26147">
    <property type="entry name" value="AB_HYDROLASE_YMC0-YMC35"/>
    <property type="match status" value="2"/>
</dbReference>
<accession>A0AA39JMW7</accession>
<dbReference type="AlphaFoldDB" id="A0AA39JMW7"/>
<organism evidence="3 4">
    <name type="scientific">Armillaria tabescens</name>
    <name type="common">Ringless honey mushroom</name>
    <name type="synonym">Agaricus tabescens</name>
    <dbReference type="NCBI Taxonomy" id="1929756"/>
    <lineage>
        <taxon>Eukaryota</taxon>
        <taxon>Fungi</taxon>
        <taxon>Dikarya</taxon>
        <taxon>Basidiomycota</taxon>
        <taxon>Agaricomycotina</taxon>
        <taxon>Agaricomycetes</taxon>
        <taxon>Agaricomycetidae</taxon>
        <taxon>Agaricales</taxon>
        <taxon>Marasmiineae</taxon>
        <taxon>Physalacriaceae</taxon>
        <taxon>Desarmillaria</taxon>
    </lineage>
</organism>
<evidence type="ECO:0000313" key="3">
    <source>
        <dbReference type="EMBL" id="KAK0444264.1"/>
    </source>
</evidence>
<feature type="domain" description="YMC020W-like alpha/beta hydrolase" evidence="2">
    <location>
        <begin position="957"/>
        <end position="1137"/>
    </location>
</feature>
<dbReference type="EMBL" id="JAUEPS010000055">
    <property type="protein sequence ID" value="KAK0444264.1"/>
    <property type="molecule type" value="Genomic_DNA"/>
</dbReference>